<accession>A0A147KLF6</accession>
<gene>
    <name evidence="1" type="ORF">AC529_03810</name>
</gene>
<name>A0A147KLF6_THECS</name>
<keyword evidence="2" id="KW-1185">Reference proteome</keyword>
<sequence>MAAKEDIALTIERQAAARRLLADPLITARSHPEDLALVQAHSDWLVRRFRRVLGYELVVADDYARLVKTGLVRTVTTPLHRDSGAPFTPRAYTYLTLTLAALAEADARTTVAELAAGVRAAARDAGLSLDPEQRLGERRAFVAGLARLVGWGALTEADGSLSDYAVDGTREVVLDVNHGIAEHVLARVPHSTTTPEEFVALAQSDSVSSDEHAVELTLRRLLAETAVVYREELDTPHRVRLAGHQWRAAAELAELLGCDTEVRAEGVALIMPSETAADARGVTGPASFPGTGPVSQAALTLLSRLATMLAPPPFSHAVPIPADLLDAELAAVVDDDARQWSRTAVSHVPDPEDLAARVLTLLRDSRLLDRVATDGAERPTEGWHLLAAAARYRDSAFPRSGAE</sequence>
<dbReference type="PATRIC" id="fig|665004.4.peg.2697"/>
<comment type="caution">
    <text evidence="1">The sequence shown here is derived from an EMBL/GenBank/DDBJ whole genome shotgun (WGS) entry which is preliminary data.</text>
</comment>
<dbReference type="EMBL" id="LGEM01000016">
    <property type="protein sequence ID" value="KUP98083.1"/>
    <property type="molecule type" value="Genomic_DNA"/>
</dbReference>
<dbReference type="STRING" id="665004.AC529_03810"/>
<evidence type="ECO:0008006" key="3">
    <source>
        <dbReference type="Google" id="ProtNLM"/>
    </source>
</evidence>
<dbReference type="OrthoDB" id="188354at2"/>
<dbReference type="Proteomes" id="UP000074382">
    <property type="component" value="Unassembled WGS sequence"/>
</dbReference>
<organism evidence="1 2">
    <name type="scientific">Thermobifida cellulosilytica TB100</name>
    <dbReference type="NCBI Taxonomy" id="665004"/>
    <lineage>
        <taxon>Bacteria</taxon>
        <taxon>Bacillati</taxon>
        <taxon>Actinomycetota</taxon>
        <taxon>Actinomycetes</taxon>
        <taxon>Streptosporangiales</taxon>
        <taxon>Nocardiopsidaceae</taxon>
        <taxon>Thermobifida</taxon>
    </lineage>
</organism>
<protein>
    <recommendedName>
        <fullName evidence="3">TIGR02678 family protein</fullName>
    </recommendedName>
</protein>
<dbReference type="InterPro" id="IPR013494">
    <property type="entry name" value="CHP02678"/>
</dbReference>
<dbReference type="RefSeq" id="WP_068756679.1">
    <property type="nucleotide sequence ID" value="NZ_KQ950182.1"/>
</dbReference>
<evidence type="ECO:0000313" key="2">
    <source>
        <dbReference type="Proteomes" id="UP000074382"/>
    </source>
</evidence>
<proteinExistence type="predicted"/>
<dbReference type="AlphaFoldDB" id="A0A147KLF6"/>
<dbReference type="Pfam" id="PF09661">
    <property type="entry name" value="DUF2398"/>
    <property type="match status" value="1"/>
</dbReference>
<evidence type="ECO:0000313" key="1">
    <source>
        <dbReference type="EMBL" id="KUP98083.1"/>
    </source>
</evidence>
<reference evidence="2" key="1">
    <citation type="journal article" date="2017" name="Acta Aliment.">
        <title>Plant polysaccharide degrading enzyme system of Thermpbifida cellulosilytica TB100 revealed by de novo genome project data.</title>
        <authorList>
            <person name="Toth A."/>
            <person name="Baka E."/>
            <person name="Luzics S."/>
            <person name="Bata-Vidacs I."/>
            <person name="Nagy I."/>
            <person name="Balint B."/>
            <person name="Herceg R."/>
            <person name="Olasz F."/>
            <person name="Wilk T."/>
            <person name="Nagy T."/>
            <person name="Kriszt B."/>
            <person name="Nagy I."/>
            <person name="Kukolya J."/>
        </authorList>
    </citation>
    <scope>NUCLEOTIDE SEQUENCE [LARGE SCALE GENOMIC DNA]</scope>
    <source>
        <strain evidence="2">TB100</strain>
    </source>
</reference>